<comment type="caution">
    <text evidence="1">The sequence shown here is derived from an EMBL/GenBank/DDBJ whole genome shotgun (WGS) entry which is preliminary data.</text>
</comment>
<proteinExistence type="predicted"/>
<protein>
    <submittedName>
        <fullName evidence="1">Uncharacterized protein</fullName>
    </submittedName>
</protein>
<dbReference type="Proteomes" id="UP001161276">
    <property type="component" value="Unassembled WGS sequence"/>
</dbReference>
<reference evidence="1" key="1">
    <citation type="submission" date="2022-09" db="EMBL/GenBank/DDBJ databases">
        <title>Intensive care unit water sources are persistently colonized with multi-drug resistant bacteria and are the site of extensive horizontal gene transfer of antibiotic resistance genes.</title>
        <authorList>
            <person name="Diorio-Toth L."/>
        </authorList>
    </citation>
    <scope>NUCLEOTIDE SEQUENCE</scope>
    <source>
        <strain evidence="1">GD03676</strain>
    </source>
</reference>
<gene>
    <name evidence="1" type="ORF">N5K24_07665</name>
</gene>
<dbReference type="RefSeq" id="WP_280026276.1">
    <property type="nucleotide sequence ID" value="NZ_JAOCKG010000002.1"/>
</dbReference>
<dbReference type="EMBL" id="JAOCKG010000002">
    <property type="protein sequence ID" value="MDH2050269.1"/>
    <property type="molecule type" value="Genomic_DNA"/>
</dbReference>
<dbReference type="AlphaFoldDB" id="A0AA43B0Z4"/>
<evidence type="ECO:0000313" key="2">
    <source>
        <dbReference type="Proteomes" id="UP001161276"/>
    </source>
</evidence>
<name>A0AA43B0Z4_9BURK</name>
<organism evidence="1 2">
    <name type="scientific">Achromobacter marplatensis</name>
    <dbReference type="NCBI Taxonomy" id="470868"/>
    <lineage>
        <taxon>Bacteria</taxon>
        <taxon>Pseudomonadati</taxon>
        <taxon>Pseudomonadota</taxon>
        <taxon>Betaproteobacteria</taxon>
        <taxon>Burkholderiales</taxon>
        <taxon>Alcaligenaceae</taxon>
        <taxon>Achromobacter</taxon>
    </lineage>
</organism>
<evidence type="ECO:0000313" key="1">
    <source>
        <dbReference type="EMBL" id="MDH2050269.1"/>
    </source>
</evidence>
<sequence length="174" mass="18262">MTPISLIAFLQNGAFGPYVPVAGASPEAVFAALGPADQVYNPNDPDRPYVPGDADCFPLIVAYGDVEFHFESPASLVTVFVDSFSGPDGKACGGPLTLTEAGLLCAETPMPRFLDAAPQHGIAIRSVRPHAPPYAFLVTTEGGVEVGFEHDDPDEPGSVAGLKWFCWTPRAAAT</sequence>
<accession>A0AA43B0Z4</accession>